<reference evidence="2" key="1">
    <citation type="submission" date="2022-09" db="EMBL/GenBank/DDBJ databases">
        <title>The genome sequence of Rhodococcus aetherivorans N1.</title>
        <authorList>
            <person name="Jiang W."/>
        </authorList>
    </citation>
    <scope>NUCLEOTIDE SEQUENCE</scope>
    <source>
        <strain evidence="2">N1</strain>
    </source>
</reference>
<proteinExistence type="predicted"/>
<name>A0A059MJ18_9NOCA</name>
<dbReference type="PROSITE" id="PS51787">
    <property type="entry name" value="LON_N"/>
    <property type="match status" value="1"/>
</dbReference>
<gene>
    <name evidence="2" type="ORF">OCS65_04040</name>
</gene>
<dbReference type="PANTHER" id="PTHR46732:SF8">
    <property type="entry name" value="ATP-DEPENDENT PROTEASE LA (LON) DOMAIN PROTEIN"/>
    <property type="match status" value="1"/>
</dbReference>
<dbReference type="EMBL" id="CP106982">
    <property type="protein sequence ID" value="UYF94956.1"/>
    <property type="molecule type" value="Genomic_DNA"/>
</dbReference>
<dbReference type="SMART" id="SM00464">
    <property type="entry name" value="LON"/>
    <property type="match status" value="1"/>
</dbReference>
<feature type="domain" description="Lon N-terminal" evidence="1">
    <location>
        <begin position="1"/>
        <end position="196"/>
    </location>
</feature>
<sequence>MPVLPMFPLGTALLPGDALPLHVFEPRYRELVRDCLADPDGPRFGVVLIERGHEVGGGETRHDVGTVARIVMDTELDDGRYFLECIGEERIRVIDWLPDDPYPRAEVEPWPDMESGPVDFSGLSVGLGRLYGLLDRLSGGRIEPPSITELPDEPGARLFALARFVPMGEADRLQVLTAHGPTERLAVLTECISNAVQLAQWRLDST</sequence>
<dbReference type="Pfam" id="PF02190">
    <property type="entry name" value="LON_substr_bdg"/>
    <property type="match status" value="1"/>
</dbReference>
<protein>
    <submittedName>
        <fullName evidence="2">LON peptidase substrate-binding domain-containing protein</fullName>
    </submittedName>
</protein>
<evidence type="ECO:0000259" key="1">
    <source>
        <dbReference type="PROSITE" id="PS51787"/>
    </source>
</evidence>
<dbReference type="InterPro" id="IPR003111">
    <property type="entry name" value="Lon_prtase_N"/>
</dbReference>
<dbReference type="Proteomes" id="UP001163947">
    <property type="component" value="Chromosome"/>
</dbReference>
<dbReference type="InterPro" id="IPR015947">
    <property type="entry name" value="PUA-like_sf"/>
</dbReference>
<evidence type="ECO:0000313" key="2">
    <source>
        <dbReference type="EMBL" id="UYF94956.1"/>
    </source>
</evidence>
<dbReference type="AlphaFoldDB" id="A0A059MJ18"/>
<dbReference type="Gene3D" id="2.30.130.40">
    <property type="entry name" value="LON domain-like"/>
    <property type="match status" value="1"/>
</dbReference>
<dbReference type="KEGG" id="rav:AAT18_24110"/>
<accession>A0A0F6VMJ2</accession>
<dbReference type="SUPFAM" id="SSF88697">
    <property type="entry name" value="PUA domain-like"/>
    <property type="match status" value="1"/>
</dbReference>
<evidence type="ECO:0000313" key="3">
    <source>
        <dbReference type="Proteomes" id="UP001163947"/>
    </source>
</evidence>
<dbReference type="GeneID" id="83619559"/>
<organism evidence="2 3">
    <name type="scientific">Rhodococcus aetherivorans</name>
    <dbReference type="NCBI Taxonomy" id="191292"/>
    <lineage>
        <taxon>Bacteria</taxon>
        <taxon>Bacillati</taxon>
        <taxon>Actinomycetota</taxon>
        <taxon>Actinomycetes</taxon>
        <taxon>Mycobacteriales</taxon>
        <taxon>Nocardiaceae</taxon>
        <taxon>Rhodococcus</taxon>
    </lineage>
</organism>
<dbReference type="RefSeq" id="WP_029546465.1">
    <property type="nucleotide sequence ID" value="NZ_CAVJ010000159.1"/>
</dbReference>
<dbReference type="InterPro" id="IPR046336">
    <property type="entry name" value="Lon_prtase_N_sf"/>
</dbReference>
<dbReference type="PANTHER" id="PTHR46732">
    <property type="entry name" value="ATP-DEPENDENT PROTEASE LA (LON) DOMAIN PROTEIN"/>
    <property type="match status" value="1"/>
</dbReference>
<accession>A0A059MJ18</accession>